<keyword evidence="1" id="KW-0808">Transferase</keyword>
<evidence type="ECO:0000256" key="2">
    <source>
        <dbReference type="ARBA" id="ARBA00023315"/>
    </source>
</evidence>
<dbReference type="PROSITE" id="PS51186">
    <property type="entry name" value="GNAT"/>
    <property type="match status" value="2"/>
</dbReference>
<accession>A0A927H2S4</accession>
<feature type="domain" description="N-acetyltransferase" evidence="3">
    <location>
        <begin position="157"/>
        <end position="308"/>
    </location>
</feature>
<proteinExistence type="predicted"/>
<evidence type="ECO:0000256" key="1">
    <source>
        <dbReference type="ARBA" id="ARBA00022679"/>
    </source>
</evidence>
<comment type="caution">
    <text evidence="4">The sequence shown here is derived from an EMBL/GenBank/DDBJ whole genome shotgun (WGS) entry which is preliminary data.</text>
</comment>
<dbReference type="Pfam" id="PF00583">
    <property type="entry name" value="Acetyltransf_1"/>
    <property type="match status" value="1"/>
</dbReference>
<dbReference type="Proteomes" id="UP000639396">
    <property type="component" value="Unassembled WGS sequence"/>
</dbReference>
<sequence length="310" mass="35451">MSTIVREFREQDFDQVLIISDSVFAKKTGSFSLVPSLLDNRMLRKYVVSNENGRVIGYGLLWEQRKSPYLILKVETLFHPEYEVAEMIFDQLIKDIQIIGPYAIQARTFHDQTRLLQFYKKYGFLENHRLMHEYLPLIDADLAPMAVTENKLNAKGIIITTLAGEIVSDANSFSKLQALNHSTWGDYPSEPLLPPSSPNDQMLTHKDNIPEAYFIARMGQLYIGHSHLMKMPSDPINLIQGLTATLKEFRGEGVATALKMKGIEYAKNNGYQGIYTSSRDTNAPMQAVNRKLGWRQNYIEVRLEKKLKSD</sequence>
<gene>
    <name evidence="4" type="ORF">IDH45_27175</name>
</gene>
<keyword evidence="2" id="KW-0012">Acyltransferase</keyword>
<dbReference type="AlphaFoldDB" id="A0A927H2S4"/>
<dbReference type="Gene3D" id="3.40.630.30">
    <property type="match status" value="2"/>
</dbReference>
<dbReference type="SUPFAM" id="SSF55729">
    <property type="entry name" value="Acyl-CoA N-acyltransferases (Nat)"/>
    <property type="match status" value="2"/>
</dbReference>
<reference evidence="4" key="1">
    <citation type="submission" date="2020-09" db="EMBL/GenBank/DDBJ databases">
        <title>A novel bacterium of genus Paenibacillus, isolated from South China Sea.</title>
        <authorList>
            <person name="Huang H."/>
            <person name="Mo K."/>
            <person name="Hu Y."/>
        </authorList>
    </citation>
    <scope>NUCLEOTIDE SEQUENCE</scope>
    <source>
        <strain evidence="4">IB182363</strain>
    </source>
</reference>
<dbReference type="EMBL" id="JACXJA010000045">
    <property type="protein sequence ID" value="MBD2865668.1"/>
    <property type="molecule type" value="Genomic_DNA"/>
</dbReference>
<keyword evidence="5" id="KW-1185">Reference proteome</keyword>
<dbReference type="PANTHER" id="PTHR43877">
    <property type="entry name" value="AMINOALKYLPHOSPHONATE N-ACETYLTRANSFERASE-RELATED-RELATED"/>
    <property type="match status" value="1"/>
</dbReference>
<name>A0A927H2S4_9BACL</name>
<dbReference type="CDD" id="cd04301">
    <property type="entry name" value="NAT_SF"/>
    <property type="match status" value="1"/>
</dbReference>
<evidence type="ECO:0000259" key="3">
    <source>
        <dbReference type="PROSITE" id="PS51186"/>
    </source>
</evidence>
<evidence type="ECO:0000313" key="5">
    <source>
        <dbReference type="Proteomes" id="UP000639396"/>
    </source>
</evidence>
<organism evidence="4 5">
    <name type="scientific">Paenibacillus oceani</name>
    <dbReference type="NCBI Taxonomy" id="2772510"/>
    <lineage>
        <taxon>Bacteria</taxon>
        <taxon>Bacillati</taxon>
        <taxon>Bacillota</taxon>
        <taxon>Bacilli</taxon>
        <taxon>Bacillales</taxon>
        <taxon>Paenibacillaceae</taxon>
        <taxon>Paenibacillus</taxon>
    </lineage>
</organism>
<dbReference type="GO" id="GO:0016747">
    <property type="term" value="F:acyltransferase activity, transferring groups other than amino-acyl groups"/>
    <property type="evidence" value="ECO:0007669"/>
    <property type="project" value="InterPro"/>
</dbReference>
<dbReference type="InterPro" id="IPR000182">
    <property type="entry name" value="GNAT_dom"/>
</dbReference>
<dbReference type="InterPro" id="IPR050832">
    <property type="entry name" value="Bact_Acetyltransf"/>
</dbReference>
<dbReference type="RefSeq" id="WP_190931290.1">
    <property type="nucleotide sequence ID" value="NZ_JACXJA010000045.1"/>
</dbReference>
<protein>
    <recommendedName>
        <fullName evidence="3">N-acetyltransferase domain-containing protein</fullName>
    </recommendedName>
</protein>
<feature type="domain" description="N-acetyltransferase" evidence="3">
    <location>
        <begin position="3"/>
        <end position="144"/>
    </location>
</feature>
<dbReference type="InterPro" id="IPR016181">
    <property type="entry name" value="Acyl_CoA_acyltransferase"/>
</dbReference>
<evidence type="ECO:0000313" key="4">
    <source>
        <dbReference type="EMBL" id="MBD2865668.1"/>
    </source>
</evidence>